<keyword evidence="3 6" id="KW-0812">Transmembrane</keyword>
<keyword evidence="4 6" id="KW-1133">Transmembrane helix</keyword>
<dbReference type="Pfam" id="PF03739">
    <property type="entry name" value="LptF_LptG"/>
    <property type="match status" value="1"/>
</dbReference>
<dbReference type="PANTHER" id="PTHR33529">
    <property type="entry name" value="SLR0882 PROTEIN-RELATED"/>
    <property type="match status" value="1"/>
</dbReference>
<gene>
    <name evidence="7" type="ORF">C3F09_11615</name>
</gene>
<comment type="caution">
    <text evidence="7">The sequence shown here is derived from an EMBL/GenBank/DDBJ whole genome shotgun (WGS) entry which is preliminary data.</text>
</comment>
<dbReference type="EMBL" id="PQAP01000201">
    <property type="protein sequence ID" value="PWB68438.1"/>
    <property type="molecule type" value="Genomic_DNA"/>
</dbReference>
<feature type="transmembrane region" description="Helical" evidence="6">
    <location>
        <begin position="44"/>
        <end position="77"/>
    </location>
</feature>
<sequence>MKILQRYILKEHIPPFFFAFFTITFLLIIDYVPKIIDHVIDKNLSIWVVLELIGLNLAWMLALSIPMSVLVATLMAFGRLTSDF</sequence>
<dbReference type="PANTHER" id="PTHR33529:SF6">
    <property type="entry name" value="YJGP_YJGQ FAMILY PERMEASE"/>
    <property type="match status" value="1"/>
</dbReference>
<evidence type="ECO:0000256" key="3">
    <source>
        <dbReference type="ARBA" id="ARBA00022692"/>
    </source>
</evidence>
<organism evidence="7 8">
    <name type="scientific">candidate division GN15 bacterium</name>
    <dbReference type="NCBI Taxonomy" id="2072418"/>
    <lineage>
        <taxon>Bacteria</taxon>
        <taxon>candidate division GN15</taxon>
    </lineage>
</organism>
<dbReference type="InterPro" id="IPR005495">
    <property type="entry name" value="LptG/LptF_permease"/>
</dbReference>
<feature type="non-terminal residue" evidence="7">
    <location>
        <position position="84"/>
    </location>
</feature>
<evidence type="ECO:0000313" key="7">
    <source>
        <dbReference type="EMBL" id="PWB68438.1"/>
    </source>
</evidence>
<evidence type="ECO:0000256" key="2">
    <source>
        <dbReference type="ARBA" id="ARBA00022475"/>
    </source>
</evidence>
<comment type="subcellular location">
    <subcellularLocation>
        <location evidence="1">Cell membrane</location>
        <topology evidence="1">Multi-pass membrane protein</topology>
    </subcellularLocation>
</comment>
<reference evidence="7 8" key="1">
    <citation type="journal article" date="2018" name="ISME J.">
        <title>A methanotrophic archaeon couples anaerobic oxidation of methane to Fe(III) reduction.</title>
        <authorList>
            <person name="Cai C."/>
            <person name="Leu A.O."/>
            <person name="Xie G.J."/>
            <person name="Guo J."/>
            <person name="Feng Y."/>
            <person name="Zhao J.X."/>
            <person name="Tyson G.W."/>
            <person name="Yuan Z."/>
            <person name="Hu S."/>
        </authorList>
    </citation>
    <scope>NUCLEOTIDE SEQUENCE [LARGE SCALE GENOMIC DNA]</scope>
    <source>
        <strain evidence="7">FeB_12</strain>
    </source>
</reference>
<dbReference type="GO" id="GO:0043190">
    <property type="term" value="C:ATP-binding cassette (ABC) transporter complex"/>
    <property type="evidence" value="ECO:0007669"/>
    <property type="project" value="TreeGrafter"/>
</dbReference>
<evidence type="ECO:0000313" key="8">
    <source>
        <dbReference type="Proteomes" id="UP000250918"/>
    </source>
</evidence>
<keyword evidence="2" id="KW-1003">Cell membrane</keyword>
<evidence type="ECO:0000256" key="5">
    <source>
        <dbReference type="ARBA" id="ARBA00023136"/>
    </source>
</evidence>
<evidence type="ECO:0000256" key="6">
    <source>
        <dbReference type="SAM" id="Phobius"/>
    </source>
</evidence>
<accession>A0A855X0B4</accession>
<evidence type="ECO:0000256" key="4">
    <source>
        <dbReference type="ARBA" id="ARBA00022989"/>
    </source>
</evidence>
<evidence type="ECO:0008006" key="9">
    <source>
        <dbReference type="Google" id="ProtNLM"/>
    </source>
</evidence>
<dbReference type="GO" id="GO:0015920">
    <property type="term" value="P:lipopolysaccharide transport"/>
    <property type="evidence" value="ECO:0007669"/>
    <property type="project" value="TreeGrafter"/>
</dbReference>
<feature type="transmembrane region" description="Helical" evidence="6">
    <location>
        <begin position="12"/>
        <end position="32"/>
    </location>
</feature>
<keyword evidence="5 6" id="KW-0472">Membrane</keyword>
<dbReference type="Proteomes" id="UP000250918">
    <property type="component" value="Unassembled WGS sequence"/>
</dbReference>
<proteinExistence type="predicted"/>
<name>A0A855X0B4_9BACT</name>
<evidence type="ECO:0000256" key="1">
    <source>
        <dbReference type="ARBA" id="ARBA00004651"/>
    </source>
</evidence>
<protein>
    <recommendedName>
        <fullName evidence="9">LptF/LptG family permease</fullName>
    </recommendedName>
</protein>
<dbReference type="AlphaFoldDB" id="A0A855X0B4"/>